<name>A0A1I0JS78_9PSED</name>
<dbReference type="EMBL" id="FOHW01000081">
    <property type="protein sequence ID" value="SEU13480.1"/>
    <property type="molecule type" value="Genomic_DNA"/>
</dbReference>
<evidence type="ECO:0000313" key="2">
    <source>
        <dbReference type="Proteomes" id="UP000182332"/>
    </source>
</evidence>
<sequence>MKFTTAYTPVTTAFASMTKKELSDFYECFILNVPYCLDELIQSIWQTPGFDSWRADFSPESLGALGEWFATKLKKTKSSSDAVQFSTVAQASPVAWDLTDEEKSLAVKVGMYYGEVAIRNHPSLSWMQLKGSKKLADYGQPVIGGPGIIPTNPVRVANAFAWGIADGSRTGSRLQETYDSWMEMINDK</sequence>
<dbReference type="AlphaFoldDB" id="A0A1I0JS78"/>
<dbReference type="RefSeq" id="WP_139214597.1">
    <property type="nucleotide sequence ID" value="NZ_FOHW01000081.1"/>
</dbReference>
<protein>
    <submittedName>
        <fullName evidence="1">Uncharacterized protein</fullName>
    </submittedName>
</protein>
<reference evidence="1 2" key="1">
    <citation type="submission" date="2016-10" db="EMBL/GenBank/DDBJ databases">
        <authorList>
            <person name="de Groot N.N."/>
        </authorList>
    </citation>
    <scope>NUCLEOTIDE SEQUENCE [LARGE SCALE GENOMIC DNA]</scope>
    <source>
        <strain evidence="1 2">DSM 11363</strain>
    </source>
</reference>
<accession>A0A1I0JS78</accession>
<evidence type="ECO:0000313" key="1">
    <source>
        <dbReference type="EMBL" id="SEU13480.1"/>
    </source>
</evidence>
<dbReference type="OrthoDB" id="6862381at2"/>
<proteinExistence type="predicted"/>
<organism evidence="1 2">
    <name type="scientific">Pseudomonas graminis</name>
    <dbReference type="NCBI Taxonomy" id="158627"/>
    <lineage>
        <taxon>Bacteria</taxon>
        <taxon>Pseudomonadati</taxon>
        <taxon>Pseudomonadota</taxon>
        <taxon>Gammaproteobacteria</taxon>
        <taxon>Pseudomonadales</taxon>
        <taxon>Pseudomonadaceae</taxon>
        <taxon>Pseudomonas</taxon>
    </lineage>
</organism>
<gene>
    <name evidence="1" type="ORF">SAMN05216197_1812</name>
</gene>
<dbReference type="Proteomes" id="UP000182332">
    <property type="component" value="Unassembled WGS sequence"/>
</dbReference>